<evidence type="ECO:0000256" key="2">
    <source>
        <dbReference type="SAM" id="SignalP"/>
    </source>
</evidence>
<evidence type="ECO:0000256" key="1">
    <source>
        <dbReference type="SAM" id="MobiDB-lite"/>
    </source>
</evidence>
<keyword evidence="2" id="KW-0732">Signal</keyword>
<proteinExistence type="predicted"/>
<feature type="region of interest" description="Disordered" evidence="1">
    <location>
        <begin position="213"/>
        <end position="235"/>
    </location>
</feature>
<evidence type="ECO:0000313" key="3">
    <source>
        <dbReference type="EMBL" id="CDW29546.1"/>
    </source>
</evidence>
<sequence length="235" mass="28127">MKYWILLFLSFLHMLFIMEALGDKERTRRVTLVIKRVPAYRRANSLGKNSYHNRIQHNSEVGKSPSYGHDKYKLRHKYLTHREYLRTIEKRRPRIIHKPIKHYEIHSTSSLSSSTPPPIKESLNIDQPDSPYGLIHKFFPVDSNEIVETKMEEIPKDLDPDEVWLSDGPLLVLKVGSLRNNIKEEYKDRKLRVSRAEEEIFRPSKRVHYYHHTRSRLRSTTPRKRRRTSIKKRVH</sequence>
<name>A0A0K2TVY6_LEPSM</name>
<reference evidence="3" key="1">
    <citation type="submission" date="2014-05" db="EMBL/GenBank/DDBJ databases">
        <authorList>
            <person name="Chronopoulou M."/>
        </authorList>
    </citation>
    <scope>NUCLEOTIDE SEQUENCE</scope>
    <source>
        <tissue evidence="3">Whole organism</tissue>
    </source>
</reference>
<accession>A0A0K2TVY6</accession>
<feature type="signal peptide" evidence="2">
    <location>
        <begin position="1"/>
        <end position="22"/>
    </location>
</feature>
<protein>
    <submittedName>
        <fullName evidence="3">Uncharacterized protein</fullName>
    </submittedName>
</protein>
<dbReference type="EMBL" id="HACA01012185">
    <property type="protein sequence ID" value="CDW29546.1"/>
    <property type="molecule type" value="Transcribed_RNA"/>
</dbReference>
<dbReference type="AlphaFoldDB" id="A0A0K2TVY6"/>
<feature type="chain" id="PRO_5005488208" evidence="2">
    <location>
        <begin position="23"/>
        <end position="235"/>
    </location>
</feature>
<organism evidence="3">
    <name type="scientific">Lepeophtheirus salmonis</name>
    <name type="common">Salmon louse</name>
    <name type="synonym">Caligus salmonis</name>
    <dbReference type="NCBI Taxonomy" id="72036"/>
    <lineage>
        <taxon>Eukaryota</taxon>
        <taxon>Metazoa</taxon>
        <taxon>Ecdysozoa</taxon>
        <taxon>Arthropoda</taxon>
        <taxon>Crustacea</taxon>
        <taxon>Multicrustacea</taxon>
        <taxon>Hexanauplia</taxon>
        <taxon>Copepoda</taxon>
        <taxon>Siphonostomatoida</taxon>
        <taxon>Caligidae</taxon>
        <taxon>Lepeophtheirus</taxon>
    </lineage>
</organism>